<keyword evidence="3" id="KW-1185">Reference proteome</keyword>
<protein>
    <submittedName>
        <fullName evidence="2">GNAT family N-acetyltransferase</fullName>
    </submittedName>
</protein>
<sequence length="117" mass="13323">MQIRLAIQADLKPLCHLLDLYRQEQGYESDLAACFNFLNQRLAEKDSIIFLAIDELGIVGFVQIYPAYCSLMLNTSWKCADLYVLPAYRQQGIADEMLTKAKMIAQTANIDLMLIDN</sequence>
<evidence type="ECO:0000259" key="1">
    <source>
        <dbReference type="PROSITE" id="PS51186"/>
    </source>
</evidence>
<dbReference type="CDD" id="cd04301">
    <property type="entry name" value="NAT_SF"/>
    <property type="match status" value="1"/>
</dbReference>
<dbReference type="Proteomes" id="UP000502608">
    <property type="component" value="Chromosome"/>
</dbReference>
<proteinExistence type="predicted"/>
<evidence type="ECO:0000313" key="2">
    <source>
        <dbReference type="EMBL" id="QIR14390.1"/>
    </source>
</evidence>
<keyword evidence="2" id="KW-0808">Transferase</keyword>
<dbReference type="PROSITE" id="PS51186">
    <property type="entry name" value="GNAT"/>
    <property type="match status" value="1"/>
</dbReference>
<dbReference type="GO" id="GO:0016747">
    <property type="term" value="F:acyltransferase activity, transferring groups other than amino-acyl groups"/>
    <property type="evidence" value="ECO:0007669"/>
    <property type="project" value="InterPro"/>
</dbReference>
<dbReference type="InterPro" id="IPR000182">
    <property type="entry name" value="GNAT_dom"/>
</dbReference>
<dbReference type="SUPFAM" id="SSF55729">
    <property type="entry name" value="Acyl-CoA N-acyltransferases (Nat)"/>
    <property type="match status" value="1"/>
</dbReference>
<dbReference type="EMBL" id="CP050313">
    <property type="protein sequence ID" value="QIR14390.1"/>
    <property type="molecule type" value="Genomic_DNA"/>
</dbReference>
<dbReference type="Gene3D" id="3.40.630.30">
    <property type="match status" value="1"/>
</dbReference>
<feature type="domain" description="N-acetyltransferase" evidence="1">
    <location>
        <begin position="1"/>
        <end position="117"/>
    </location>
</feature>
<reference evidence="2 3" key="1">
    <citation type="submission" date="2020-03" db="EMBL/GenBank/DDBJ databases">
        <title>Complete genome sequence of Shewanella sp.</title>
        <authorList>
            <person name="Kim Y.-S."/>
            <person name="Kim S.-J."/>
            <person name="Jung H.-K."/>
            <person name="Kim K.-H."/>
        </authorList>
    </citation>
    <scope>NUCLEOTIDE SEQUENCE [LARGE SCALE GENOMIC DNA]</scope>
    <source>
        <strain evidence="2 3">PN3F2</strain>
    </source>
</reference>
<dbReference type="Pfam" id="PF13508">
    <property type="entry name" value="Acetyltransf_7"/>
    <property type="match status" value="1"/>
</dbReference>
<accession>A0A6G9QIL9</accession>
<organism evidence="2 3">
    <name type="scientific">Shewanella aestuarii</name>
    <dbReference type="NCBI Taxonomy" id="1028752"/>
    <lineage>
        <taxon>Bacteria</taxon>
        <taxon>Pseudomonadati</taxon>
        <taxon>Pseudomonadota</taxon>
        <taxon>Gammaproteobacteria</taxon>
        <taxon>Alteromonadales</taxon>
        <taxon>Shewanellaceae</taxon>
        <taxon>Shewanella</taxon>
    </lineage>
</organism>
<dbReference type="KEGG" id="saes:HBH39_07755"/>
<name>A0A6G9QIL9_9GAMM</name>
<dbReference type="RefSeq" id="WP_167677100.1">
    <property type="nucleotide sequence ID" value="NZ_CP050313.1"/>
</dbReference>
<dbReference type="AlphaFoldDB" id="A0A6G9QIL9"/>
<evidence type="ECO:0000313" key="3">
    <source>
        <dbReference type="Proteomes" id="UP000502608"/>
    </source>
</evidence>
<dbReference type="InterPro" id="IPR016181">
    <property type="entry name" value="Acyl_CoA_acyltransferase"/>
</dbReference>
<gene>
    <name evidence="2" type="ORF">HBH39_07755</name>
</gene>